<comment type="function">
    <text evidence="10">Catalyzes the reduction of fatty acyl-CoA to fatty alcohols.</text>
</comment>
<keyword evidence="10" id="KW-0560">Oxidoreductase</keyword>
<proteinExistence type="inferred from homology"/>
<keyword evidence="3 10" id="KW-0444">Lipid biosynthesis</keyword>
<comment type="catalytic activity">
    <reaction evidence="7">
        <text>a long-chain fatty acyl-CoA + 2 NADPH + 2 H(+) = a long-chain primary fatty alcohol + 2 NADP(+) + CoA</text>
        <dbReference type="Rhea" id="RHEA:52716"/>
        <dbReference type="ChEBI" id="CHEBI:15378"/>
        <dbReference type="ChEBI" id="CHEBI:57287"/>
        <dbReference type="ChEBI" id="CHEBI:57783"/>
        <dbReference type="ChEBI" id="CHEBI:58349"/>
        <dbReference type="ChEBI" id="CHEBI:77396"/>
        <dbReference type="ChEBI" id="CHEBI:83139"/>
        <dbReference type="EC" id="1.2.1.84"/>
    </reaction>
    <physiologicalReaction direction="left-to-right" evidence="7">
        <dbReference type="Rhea" id="RHEA:52717"/>
    </physiologicalReaction>
</comment>
<comment type="caution">
    <text evidence="13">The sequence shown here is derived from an EMBL/GenBank/DDBJ whole genome shotgun (WGS) entry which is preliminary data.</text>
</comment>
<dbReference type="PANTHER" id="PTHR11011:SF120">
    <property type="entry name" value="FATTY ACYL-COA REDUCTASE 2"/>
    <property type="match status" value="1"/>
</dbReference>
<name>A0A553RHV6_9TELE</name>
<evidence type="ECO:0000256" key="10">
    <source>
        <dbReference type="RuleBase" id="RU363097"/>
    </source>
</evidence>
<evidence type="ECO:0000259" key="11">
    <source>
        <dbReference type="Pfam" id="PF03015"/>
    </source>
</evidence>
<dbReference type="GO" id="GO:0035336">
    <property type="term" value="P:long-chain fatty-acyl-CoA metabolic process"/>
    <property type="evidence" value="ECO:0007669"/>
    <property type="project" value="TreeGrafter"/>
</dbReference>
<dbReference type="AlphaFoldDB" id="A0A553RHV6"/>
<comment type="similarity">
    <text evidence="2 10">Belongs to the fatty acyl-CoA reductase family.</text>
</comment>
<dbReference type="CDD" id="cd09071">
    <property type="entry name" value="FAR_C"/>
    <property type="match status" value="1"/>
</dbReference>
<evidence type="ECO:0000256" key="9">
    <source>
        <dbReference type="ARBA" id="ARBA00049930"/>
    </source>
</evidence>
<reference evidence="13 14" key="1">
    <citation type="journal article" date="2019" name="Sci. Data">
        <title>Hybrid genome assembly and annotation of Danionella translucida.</title>
        <authorList>
            <person name="Kadobianskyi M."/>
            <person name="Schulze L."/>
            <person name="Schuelke M."/>
            <person name="Judkewitz B."/>
        </authorList>
    </citation>
    <scope>NUCLEOTIDE SEQUENCE [LARGE SCALE GENOMIC DNA]</scope>
    <source>
        <strain evidence="13 14">Bolton</strain>
    </source>
</reference>
<comment type="catalytic activity">
    <reaction evidence="5">
        <text>octadecanoyl-CoA + 2 NADPH + 2 H(+) = octadecan-1-ol + 2 NADP(+) + CoA</text>
        <dbReference type="Rhea" id="RHEA:36319"/>
        <dbReference type="ChEBI" id="CHEBI:15378"/>
        <dbReference type="ChEBI" id="CHEBI:32154"/>
        <dbReference type="ChEBI" id="CHEBI:57287"/>
        <dbReference type="ChEBI" id="CHEBI:57394"/>
        <dbReference type="ChEBI" id="CHEBI:57783"/>
        <dbReference type="ChEBI" id="CHEBI:58349"/>
        <dbReference type="EC" id="1.2.1.84"/>
    </reaction>
    <physiologicalReaction direction="left-to-right" evidence="5">
        <dbReference type="Rhea" id="RHEA:36320"/>
    </physiologicalReaction>
</comment>
<dbReference type="GO" id="GO:0102965">
    <property type="term" value="F:alcohol-forming long-chain fatty acyl-CoA reductase activity"/>
    <property type="evidence" value="ECO:0007669"/>
    <property type="project" value="UniProtKB-EC"/>
</dbReference>
<dbReference type="CDD" id="cd05236">
    <property type="entry name" value="FAR-N_SDR_e"/>
    <property type="match status" value="1"/>
</dbReference>
<comment type="catalytic activity">
    <reaction evidence="9">
        <text>eicosanoyl-CoA + 2 NADPH + 2 H(+) = eicosan-1-ol + 2 NADP(+) + CoA</text>
        <dbReference type="Rhea" id="RHEA:81727"/>
        <dbReference type="ChEBI" id="CHEBI:15378"/>
        <dbReference type="ChEBI" id="CHEBI:57287"/>
        <dbReference type="ChEBI" id="CHEBI:57380"/>
        <dbReference type="ChEBI" id="CHEBI:57783"/>
        <dbReference type="ChEBI" id="CHEBI:58349"/>
        <dbReference type="ChEBI" id="CHEBI:75627"/>
    </reaction>
    <physiologicalReaction direction="left-to-right" evidence="9">
        <dbReference type="Rhea" id="RHEA:81728"/>
    </physiologicalReaction>
</comment>
<evidence type="ECO:0000256" key="5">
    <source>
        <dbReference type="ARBA" id="ARBA00047991"/>
    </source>
</evidence>
<sequence length="370" mass="42467">MASSGISQWYSGKNVLITGATGFMGKVLVEKLLRSCPEVNTLFLLVRPKSGQSMTERVRDMMSCKLFDRVREDNPEFEKKLVPISSELMQPGLNLSKQDVETLTSSVHIVFHCAATIRFDEALKHAVQLNVCATQQLLSLAQQMKHLEAFIHISTAYANCNRRHIDELIYPPPAGKGILRTMRASNEAVADLIPVDVVINLMLAAGWYTAVHRPKTALVYNCTTGGINPFHWGEIEHHVMSSFKRNPLEQAFRRPNANITSNYLLNQYWILVSHKVPALLYDTFLRLCGHKPQMMRIFNRLHKAIGLLEYFSSQDWELRNIRYSFNTLLLVFLWRVFIARSQMARNIWYFVVSLCFKFLSYFRASSTLTQ</sequence>
<dbReference type="InterPro" id="IPR013120">
    <property type="entry name" value="FAR_NAD-bd"/>
</dbReference>
<dbReference type="Proteomes" id="UP000316079">
    <property type="component" value="Unassembled WGS sequence"/>
</dbReference>
<evidence type="ECO:0000256" key="8">
    <source>
        <dbReference type="ARBA" id="ARBA00049865"/>
    </source>
</evidence>
<comment type="subcellular location">
    <subcellularLocation>
        <location evidence="1">Peroxisome membrane</location>
        <topology evidence="1">Single-pass membrane protein</topology>
    </subcellularLocation>
</comment>
<dbReference type="Pfam" id="PF07993">
    <property type="entry name" value="NAD_binding_4"/>
    <property type="match status" value="1"/>
</dbReference>
<dbReference type="InterPro" id="IPR036291">
    <property type="entry name" value="NAD(P)-bd_dom_sf"/>
</dbReference>
<evidence type="ECO:0000256" key="4">
    <source>
        <dbReference type="ARBA" id="ARBA00023098"/>
    </source>
</evidence>
<feature type="domain" description="Fatty acyl-CoA reductase C-terminal" evidence="11">
    <location>
        <begin position="274"/>
        <end position="321"/>
    </location>
</feature>
<protein>
    <recommendedName>
        <fullName evidence="10">Fatty acyl-CoA reductase</fullName>
        <ecNumber evidence="10">1.2.1.84</ecNumber>
    </recommendedName>
</protein>
<comment type="catalytic activity">
    <reaction evidence="8">
        <text>18-methylnonadecanoyl-CoA + 2 NADPH + 2 H(+) = 18-methylnonadecan-1-ol + 2 NADP(+) + CoA</text>
        <dbReference type="Rhea" id="RHEA:81767"/>
        <dbReference type="ChEBI" id="CHEBI:15378"/>
        <dbReference type="ChEBI" id="CHEBI:57287"/>
        <dbReference type="ChEBI" id="CHEBI:57783"/>
        <dbReference type="ChEBI" id="CHEBI:58349"/>
        <dbReference type="ChEBI" id="CHEBI:84914"/>
        <dbReference type="ChEBI" id="CHEBI:231999"/>
    </reaction>
    <physiologicalReaction direction="left-to-right" evidence="8">
        <dbReference type="Rhea" id="RHEA:81768"/>
    </physiologicalReaction>
</comment>
<evidence type="ECO:0000256" key="1">
    <source>
        <dbReference type="ARBA" id="ARBA00004549"/>
    </source>
</evidence>
<dbReference type="GO" id="GO:0005778">
    <property type="term" value="C:peroxisomal membrane"/>
    <property type="evidence" value="ECO:0007669"/>
    <property type="project" value="UniProtKB-SubCell"/>
</dbReference>
<evidence type="ECO:0000256" key="3">
    <source>
        <dbReference type="ARBA" id="ARBA00022516"/>
    </source>
</evidence>
<organism evidence="13 14">
    <name type="scientific">Danionella cerebrum</name>
    <dbReference type="NCBI Taxonomy" id="2873325"/>
    <lineage>
        <taxon>Eukaryota</taxon>
        <taxon>Metazoa</taxon>
        <taxon>Chordata</taxon>
        <taxon>Craniata</taxon>
        <taxon>Vertebrata</taxon>
        <taxon>Euteleostomi</taxon>
        <taxon>Actinopterygii</taxon>
        <taxon>Neopterygii</taxon>
        <taxon>Teleostei</taxon>
        <taxon>Ostariophysi</taxon>
        <taxon>Cypriniformes</taxon>
        <taxon>Danionidae</taxon>
        <taxon>Danioninae</taxon>
        <taxon>Danionella</taxon>
    </lineage>
</organism>
<dbReference type="EC" id="1.2.1.84" evidence="10"/>
<gene>
    <name evidence="13" type="ORF">DNTS_025599</name>
</gene>
<evidence type="ECO:0000256" key="6">
    <source>
        <dbReference type="ARBA" id="ARBA00048521"/>
    </source>
</evidence>
<comment type="catalytic activity">
    <reaction evidence="6">
        <text>hexadecanoyl-CoA + 2 NADPH + 2 H(+) = hexadecan-1-ol + 2 NADP(+) + CoA</text>
        <dbReference type="Rhea" id="RHEA:36315"/>
        <dbReference type="ChEBI" id="CHEBI:15378"/>
        <dbReference type="ChEBI" id="CHEBI:16125"/>
        <dbReference type="ChEBI" id="CHEBI:57287"/>
        <dbReference type="ChEBI" id="CHEBI:57379"/>
        <dbReference type="ChEBI" id="CHEBI:57783"/>
        <dbReference type="ChEBI" id="CHEBI:58349"/>
        <dbReference type="EC" id="1.2.1.84"/>
    </reaction>
    <physiologicalReaction direction="left-to-right" evidence="6">
        <dbReference type="Rhea" id="RHEA:36316"/>
    </physiologicalReaction>
</comment>
<keyword evidence="10" id="KW-0521">NADP</keyword>
<evidence type="ECO:0000313" key="13">
    <source>
        <dbReference type="EMBL" id="TRZ01773.1"/>
    </source>
</evidence>
<keyword evidence="14" id="KW-1185">Reference proteome</keyword>
<dbReference type="EMBL" id="SRMA01024044">
    <property type="protein sequence ID" value="TRZ01773.1"/>
    <property type="molecule type" value="Genomic_DNA"/>
</dbReference>
<dbReference type="Pfam" id="PF03015">
    <property type="entry name" value="Sterile"/>
    <property type="match status" value="1"/>
</dbReference>
<evidence type="ECO:0000256" key="2">
    <source>
        <dbReference type="ARBA" id="ARBA00005928"/>
    </source>
</evidence>
<dbReference type="InterPro" id="IPR026055">
    <property type="entry name" value="FAR"/>
</dbReference>
<accession>A0A553RHV6</accession>
<dbReference type="Gene3D" id="3.40.50.720">
    <property type="entry name" value="NAD(P)-binding Rossmann-like Domain"/>
    <property type="match status" value="2"/>
</dbReference>
<feature type="domain" description="Thioester reductase (TE)" evidence="12">
    <location>
        <begin position="17"/>
        <end position="172"/>
    </location>
</feature>
<dbReference type="OrthoDB" id="429813at2759"/>
<evidence type="ECO:0000256" key="7">
    <source>
        <dbReference type="ARBA" id="ARBA00049089"/>
    </source>
</evidence>
<dbReference type="InterPro" id="IPR033640">
    <property type="entry name" value="FAR_C"/>
</dbReference>
<evidence type="ECO:0000259" key="12">
    <source>
        <dbReference type="Pfam" id="PF07993"/>
    </source>
</evidence>
<evidence type="ECO:0000313" key="14">
    <source>
        <dbReference type="Proteomes" id="UP000316079"/>
    </source>
</evidence>
<keyword evidence="4 10" id="KW-0443">Lipid metabolism</keyword>
<dbReference type="PANTHER" id="PTHR11011">
    <property type="entry name" value="MALE STERILITY PROTEIN 2-RELATED"/>
    <property type="match status" value="1"/>
</dbReference>
<dbReference type="SUPFAM" id="SSF51735">
    <property type="entry name" value="NAD(P)-binding Rossmann-fold domains"/>
    <property type="match status" value="1"/>
</dbReference>
<dbReference type="GO" id="GO:0080019">
    <property type="term" value="F:alcohol-forming very long-chain fatty acyl-CoA reductase activity"/>
    <property type="evidence" value="ECO:0007669"/>
    <property type="project" value="InterPro"/>
</dbReference>